<dbReference type="PANTHER" id="PTHR11567:SF110">
    <property type="entry name" value="2-PHOSPHOXYLOSE PHOSPHATASE 1"/>
    <property type="match status" value="1"/>
</dbReference>
<keyword evidence="3" id="KW-0812">Transmembrane</keyword>
<evidence type="ECO:0000256" key="2">
    <source>
        <dbReference type="ARBA" id="ARBA00022801"/>
    </source>
</evidence>
<feature type="signal peptide" evidence="4">
    <location>
        <begin position="1"/>
        <end position="26"/>
    </location>
</feature>
<evidence type="ECO:0000313" key="5">
    <source>
        <dbReference type="EMBL" id="DAZ95908.1"/>
    </source>
</evidence>
<dbReference type="InterPro" id="IPR000560">
    <property type="entry name" value="His_Pase_clade-2"/>
</dbReference>
<dbReference type="Gene3D" id="3.40.50.1240">
    <property type="entry name" value="Phosphoglycerate mutase-like"/>
    <property type="match status" value="1"/>
</dbReference>
<dbReference type="Pfam" id="PF00328">
    <property type="entry name" value="His_Phos_2"/>
    <property type="match status" value="1"/>
</dbReference>
<feature type="transmembrane region" description="Helical" evidence="3">
    <location>
        <begin position="443"/>
        <end position="463"/>
    </location>
</feature>
<dbReference type="AlphaFoldDB" id="A0AAV2YRF0"/>
<evidence type="ECO:0008006" key="7">
    <source>
        <dbReference type="Google" id="ProtNLM"/>
    </source>
</evidence>
<protein>
    <recommendedName>
        <fullName evidence="7">Acid phosphatase</fullName>
    </recommendedName>
</protein>
<organism evidence="5 6">
    <name type="scientific">Lagenidium giganteum</name>
    <dbReference type="NCBI Taxonomy" id="4803"/>
    <lineage>
        <taxon>Eukaryota</taxon>
        <taxon>Sar</taxon>
        <taxon>Stramenopiles</taxon>
        <taxon>Oomycota</taxon>
        <taxon>Peronosporomycetes</taxon>
        <taxon>Pythiales</taxon>
        <taxon>Pythiaceae</taxon>
    </lineage>
</organism>
<dbReference type="InterPro" id="IPR029033">
    <property type="entry name" value="His_PPase_superfam"/>
</dbReference>
<evidence type="ECO:0000256" key="3">
    <source>
        <dbReference type="SAM" id="Phobius"/>
    </source>
</evidence>
<keyword evidence="2" id="KW-0378">Hydrolase</keyword>
<evidence type="ECO:0000256" key="4">
    <source>
        <dbReference type="SAM" id="SignalP"/>
    </source>
</evidence>
<proteinExistence type="inferred from homology"/>
<reference evidence="5" key="1">
    <citation type="submission" date="2022-11" db="EMBL/GenBank/DDBJ databases">
        <authorList>
            <person name="Morgan W.R."/>
            <person name="Tartar A."/>
        </authorList>
    </citation>
    <scope>NUCLEOTIDE SEQUENCE</scope>
    <source>
        <strain evidence="5">ARSEF 373</strain>
    </source>
</reference>
<feature type="chain" id="PRO_5043674217" description="Acid phosphatase" evidence="4">
    <location>
        <begin position="27"/>
        <end position="476"/>
    </location>
</feature>
<keyword evidence="3" id="KW-0472">Membrane</keyword>
<accession>A0AAV2YRF0</accession>
<dbReference type="EMBL" id="DAKRPA010000185">
    <property type="protein sequence ID" value="DAZ95908.1"/>
    <property type="molecule type" value="Genomic_DNA"/>
</dbReference>
<reference evidence="5" key="2">
    <citation type="journal article" date="2023" name="Microbiol Resour">
        <title>Decontamination and Annotation of the Draft Genome Sequence of the Oomycete Lagenidium giganteum ARSEF 373.</title>
        <authorList>
            <person name="Morgan W.R."/>
            <person name="Tartar A."/>
        </authorList>
    </citation>
    <scope>NUCLEOTIDE SEQUENCE</scope>
    <source>
        <strain evidence="5">ARSEF 373</strain>
    </source>
</reference>
<dbReference type="InterPro" id="IPR050645">
    <property type="entry name" value="Histidine_acid_phosphatase"/>
</dbReference>
<comment type="caution">
    <text evidence="5">The sequence shown here is derived from an EMBL/GenBank/DDBJ whole genome shotgun (WGS) entry which is preliminary data.</text>
</comment>
<dbReference type="GO" id="GO:0016791">
    <property type="term" value="F:phosphatase activity"/>
    <property type="evidence" value="ECO:0007669"/>
    <property type="project" value="TreeGrafter"/>
</dbReference>
<comment type="similarity">
    <text evidence="1">Belongs to the histidine acid phosphatase family.</text>
</comment>
<dbReference type="Proteomes" id="UP001146120">
    <property type="component" value="Unassembled WGS sequence"/>
</dbReference>
<keyword evidence="6" id="KW-1185">Reference proteome</keyword>
<sequence length="476" mass="53487">MVLTRLGALLCGVIAILAHASILVRASSHDSELVLLVSLSRHGSRAPNPTAIKLCPNNYRNLKSYHVPPEQLTERGMQQLETTGRHIRQIYVDQKKFLTPSFNGEDHKAFEAYFRADAANRCGQSAISLGYGLYPDGTGPLGYAKQPIPVYMQLAENERDFTANGPCWGVMNHDLVEYSQNQGKTLIEEHAQLLSQVGEVCGTSFYDNSGVENPVLAIKDVADMFLFDRDEGLPMTPGLTPTMVDNMAQLSFQQLIERLYSTPQQRTVTIGGFPLLLLRNLNEGANPNRDPEKATKYYSYHGHRELLHGLGFMIGMKFHFDGLPSFNGSTPLHPGTTLFFELHRRKDDDGQLQHFLRLFVWSPQSQRQAITLENCETDCPLETFNSFIQNHLAATGQWQQLCNYHPTLEMEAFRFDTVRAPALRSIQHETTSASSYSTSPSTLVWLLHSSICAMLGAAAVVLVQRIRRRWSYQPIE</sequence>
<evidence type="ECO:0000313" key="6">
    <source>
        <dbReference type="Proteomes" id="UP001146120"/>
    </source>
</evidence>
<keyword evidence="3" id="KW-1133">Transmembrane helix</keyword>
<dbReference type="PANTHER" id="PTHR11567">
    <property type="entry name" value="ACID PHOSPHATASE-RELATED"/>
    <property type="match status" value="1"/>
</dbReference>
<dbReference type="SUPFAM" id="SSF53254">
    <property type="entry name" value="Phosphoglycerate mutase-like"/>
    <property type="match status" value="1"/>
</dbReference>
<dbReference type="PROSITE" id="PS00616">
    <property type="entry name" value="HIS_ACID_PHOSPHAT_1"/>
    <property type="match status" value="1"/>
</dbReference>
<dbReference type="CDD" id="cd07061">
    <property type="entry name" value="HP_HAP_like"/>
    <property type="match status" value="1"/>
</dbReference>
<dbReference type="InterPro" id="IPR033379">
    <property type="entry name" value="Acid_Pase_AS"/>
</dbReference>
<evidence type="ECO:0000256" key="1">
    <source>
        <dbReference type="ARBA" id="ARBA00005375"/>
    </source>
</evidence>
<gene>
    <name evidence="5" type="ORF">N0F65_012619</name>
</gene>
<name>A0AAV2YRF0_9STRA</name>
<keyword evidence="4" id="KW-0732">Signal</keyword>